<evidence type="ECO:0000313" key="7">
    <source>
        <dbReference type="Proteomes" id="UP000321155"/>
    </source>
</evidence>
<dbReference type="STRING" id="446860.AS188_02350"/>
<gene>
    <name evidence="4" type="ORF">AS188_02350</name>
    <name evidence="5" type="ORF">KFL01_12850</name>
</gene>
<feature type="transmembrane region" description="Helical" evidence="2">
    <location>
        <begin position="159"/>
        <end position="180"/>
    </location>
</feature>
<dbReference type="KEGG" id="kfv:AS188_02350"/>
<dbReference type="EMBL" id="BJZR01000027">
    <property type="protein sequence ID" value="GEO91979.1"/>
    <property type="molecule type" value="Genomic_DNA"/>
</dbReference>
<feature type="domain" description="DUF1468" evidence="3">
    <location>
        <begin position="43"/>
        <end position="185"/>
    </location>
</feature>
<evidence type="ECO:0000313" key="6">
    <source>
        <dbReference type="Proteomes" id="UP000057181"/>
    </source>
</evidence>
<reference evidence="4 6" key="1">
    <citation type="submission" date="2015-11" db="EMBL/GenBank/DDBJ databases">
        <title>Complete Genome Sequence of Kocuria flava strain HO-9041.</title>
        <authorList>
            <person name="Zhou M."/>
            <person name="Dai J."/>
        </authorList>
    </citation>
    <scope>NUCLEOTIDE SEQUENCE [LARGE SCALE GENOMIC DNA]</scope>
    <source>
        <strain evidence="4 6">HO-9041</strain>
    </source>
</reference>
<dbReference type="OrthoDB" id="5119225at2"/>
<sequence length="193" mass="20179">MSTSTSSPAGTAGEHPAPAQPPRRTPDGPPSPPSWWAGRSGLVVPAVTAGFSTYLLVGALTMEIPEGTDFPGPAFYPLLLVVAGYVLSALLALHYLRTPEHPAELSGRSWRTHSDWAAVAWGAGGFLVFALTLELLGWILAAALLFWAVARGFGSRRPLFDLVLALFVSSAIYLAFAVGLDLTLPSGILGGGL</sequence>
<evidence type="ECO:0000256" key="2">
    <source>
        <dbReference type="SAM" id="Phobius"/>
    </source>
</evidence>
<name>A0A0U2NX31_9MICC</name>
<dbReference type="EMBL" id="CP013254">
    <property type="protein sequence ID" value="ALU38781.1"/>
    <property type="molecule type" value="Genomic_DNA"/>
</dbReference>
<dbReference type="Pfam" id="PF07331">
    <property type="entry name" value="TctB"/>
    <property type="match status" value="1"/>
</dbReference>
<dbReference type="AlphaFoldDB" id="A0A0U2NX31"/>
<dbReference type="Proteomes" id="UP000321155">
    <property type="component" value="Unassembled WGS sequence"/>
</dbReference>
<protein>
    <submittedName>
        <fullName evidence="4">Tricarboxylate transport protein TctB</fullName>
    </submittedName>
</protein>
<feature type="transmembrane region" description="Helical" evidence="2">
    <location>
        <begin position="42"/>
        <end position="62"/>
    </location>
</feature>
<dbReference type="RefSeq" id="WP_058857493.1">
    <property type="nucleotide sequence ID" value="NZ_BJZR01000027.1"/>
</dbReference>
<keyword evidence="2" id="KW-0812">Transmembrane</keyword>
<proteinExistence type="predicted"/>
<evidence type="ECO:0000313" key="5">
    <source>
        <dbReference type="EMBL" id="GEO91979.1"/>
    </source>
</evidence>
<dbReference type="Proteomes" id="UP000057181">
    <property type="component" value="Chromosome"/>
</dbReference>
<keyword evidence="2" id="KW-1133">Transmembrane helix</keyword>
<keyword evidence="2" id="KW-0472">Membrane</keyword>
<reference evidence="5 7" key="2">
    <citation type="submission" date="2019-07" db="EMBL/GenBank/DDBJ databases">
        <title>Whole genome shotgun sequence of Kocuria flava NBRC 107626.</title>
        <authorList>
            <person name="Hosoyama A."/>
            <person name="Uohara A."/>
            <person name="Ohji S."/>
            <person name="Ichikawa N."/>
        </authorList>
    </citation>
    <scope>NUCLEOTIDE SEQUENCE [LARGE SCALE GENOMIC DNA]</scope>
    <source>
        <strain evidence="5 7">NBRC 107626</strain>
    </source>
</reference>
<feature type="transmembrane region" description="Helical" evidence="2">
    <location>
        <begin position="116"/>
        <end position="147"/>
    </location>
</feature>
<feature type="transmembrane region" description="Helical" evidence="2">
    <location>
        <begin position="74"/>
        <end position="96"/>
    </location>
</feature>
<organism evidence="4 6">
    <name type="scientific">Kocuria flava</name>
    <dbReference type="NCBI Taxonomy" id="446860"/>
    <lineage>
        <taxon>Bacteria</taxon>
        <taxon>Bacillati</taxon>
        <taxon>Actinomycetota</taxon>
        <taxon>Actinomycetes</taxon>
        <taxon>Micrococcales</taxon>
        <taxon>Micrococcaceae</taxon>
        <taxon>Kocuria</taxon>
    </lineage>
</organism>
<evidence type="ECO:0000313" key="4">
    <source>
        <dbReference type="EMBL" id="ALU38781.1"/>
    </source>
</evidence>
<feature type="region of interest" description="Disordered" evidence="1">
    <location>
        <begin position="1"/>
        <end position="34"/>
    </location>
</feature>
<accession>A0A0U2NX31</accession>
<evidence type="ECO:0000256" key="1">
    <source>
        <dbReference type="SAM" id="MobiDB-lite"/>
    </source>
</evidence>
<keyword evidence="7" id="KW-1185">Reference proteome</keyword>
<feature type="compositionally biased region" description="Pro residues" evidence="1">
    <location>
        <begin position="18"/>
        <end position="33"/>
    </location>
</feature>
<dbReference type="InterPro" id="IPR009936">
    <property type="entry name" value="DUF1468"/>
</dbReference>
<evidence type="ECO:0000259" key="3">
    <source>
        <dbReference type="Pfam" id="PF07331"/>
    </source>
</evidence>